<keyword evidence="15" id="KW-1185">Reference proteome</keyword>
<keyword evidence="4" id="KW-0597">Phosphoprotein</keyword>
<dbReference type="PANTHER" id="PTHR45436:SF14">
    <property type="entry name" value="SENSOR PROTEIN QSEC"/>
    <property type="match status" value="1"/>
</dbReference>
<organism evidence="14 15">
    <name type="scientific">Zhongshania aquimaris</name>
    <dbReference type="NCBI Taxonomy" id="2857107"/>
    <lineage>
        <taxon>Bacteria</taxon>
        <taxon>Pseudomonadati</taxon>
        <taxon>Pseudomonadota</taxon>
        <taxon>Gammaproteobacteria</taxon>
        <taxon>Cellvibrionales</taxon>
        <taxon>Spongiibacteraceae</taxon>
        <taxon>Zhongshania</taxon>
    </lineage>
</organism>
<gene>
    <name evidence="14" type="ORF">KXJ70_10440</name>
</gene>
<comment type="catalytic activity">
    <reaction evidence="1">
        <text>ATP + protein L-histidine = ADP + protein N-phospho-L-histidine.</text>
        <dbReference type="EC" id="2.7.13.3"/>
    </reaction>
</comment>
<dbReference type="PANTHER" id="PTHR45436">
    <property type="entry name" value="SENSOR HISTIDINE KINASE YKOH"/>
    <property type="match status" value="1"/>
</dbReference>
<keyword evidence="10 12" id="KW-1133">Transmembrane helix</keyword>
<proteinExistence type="predicted"/>
<dbReference type="SMART" id="SM00388">
    <property type="entry name" value="HisKA"/>
    <property type="match status" value="1"/>
</dbReference>
<evidence type="ECO:0000256" key="1">
    <source>
        <dbReference type="ARBA" id="ARBA00000085"/>
    </source>
</evidence>
<dbReference type="Proteomes" id="UP001166291">
    <property type="component" value="Unassembled WGS sequence"/>
</dbReference>
<name>A0ABS6VS98_9GAMM</name>
<evidence type="ECO:0000256" key="12">
    <source>
        <dbReference type="SAM" id="Phobius"/>
    </source>
</evidence>
<feature type="transmembrane region" description="Helical" evidence="12">
    <location>
        <begin position="138"/>
        <end position="161"/>
    </location>
</feature>
<dbReference type="EC" id="2.7.13.3" evidence="3"/>
<keyword evidence="7" id="KW-0547">Nucleotide-binding</keyword>
<keyword evidence="8 14" id="KW-0418">Kinase</keyword>
<dbReference type="InterPro" id="IPR050428">
    <property type="entry name" value="TCS_sensor_his_kinase"/>
</dbReference>
<evidence type="ECO:0000256" key="7">
    <source>
        <dbReference type="ARBA" id="ARBA00022741"/>
    </source>
</evidence>
<feature type="domain" description="Histidine kinase" evidence="13">
    <location>
        <begin position="222"/>
        <end position="436"/>
    </location>
</feature>
<evidence type="ECO:0000256" key="3">
    <source>
        <dbReference type="ARBA" id="ARBA00012438"/>
    </source>
</evidence>
<evidence type="ECO:0000256" key="8">
    <source>
        <dbReference type="ARBA" id="ARBA00022777"/>
    </source>
</evidence>
<dbReference type="Pfam" id="PF00512">
    <property type="entry name" value="HisKA"/>
    <property type="match status" value="1"/>
</dbReference>
<dbReference type="CDD" id="cd00082">
    <property type="entry name" value="HisKA"/>
    <property type="match status" value="1"/>
</dbReference>
<keyword evidence="12" id="KW-0472">Membrane</keyword>
<dbReference type="InterPro" id="IPR003661">
    <property type="entry name" value="HisK_dim/P_dom"/>
</dbReference>
<reference evidence="14" key="1">
    <citation type="submission" date="2021-07" db="EMBL/GenBank/DDBJ databases">
        <title>Zhongshania sp. CAU 1632 isolated from seawater.</title>
        <authorList>
            <person name="Kim W."/>
        </authorList>
    </citation>
    <scope>NUCLEOTIDE SEQUENCE</scope>
    <source>
        <strain evidence="14">CAU 1632</strain>
    </source>
</reference>
<keyword evidence="6 12" id="KW-0812">Transmembrane</keyword>
<evidence type="ECO:0000256" key="10">
    <source>
        <dbReference type="ARBA" id="ARBA00022989"/>
    </source>
</evidence>
<evidence type="ECO:0000256" key="6">
    <source>
        <dbReference type="ARBA" id="ARBA00022692"/>
    </source>
</evidence>
<evidence type="ECO:0000256" key="11">
    <source>
        <dbReference type="ARBA" id="ARBA00023012"/>
    </source>
</evidence>
<evidence type="ECO:0000256" key="9">
    <source>
        <dbReference type="ARBA" id="ARBA00022840"/>
    </source>
</evidence>
<sequence>MNSLRRFLLVSVLSALMLVNFIAALHGYRSSMVEAENLFDQKLQAMALQLSSVPLRTTNNAPAPDDESMVFQLFNADGKLVWHSVHAPDQYIAANEGFSENNFNGYRWRTLSYFNFVNGHRIMIAERLDLRYRLAESVILESIVPVVVVLPVAGLLIWLIIGQGLKSLAILAKILRGKAADDLSAVDVGQAPNELMPVIESVNSMLRRLAESFERERRFSADAAHELRTPISAIKIHLHNLRDEYGQDNESLLSLERDVDRLAHLVEQMLLLHRTTPDHYPAKFERISLAALAREVIAERYGDFVSKDQIIELLGSDGDIDGDRFAIGILLQNLLTNASKYTQHGGTIQVKIEALENRNRLVVVDNGPGISADVKERVFERFYRVGGDRHSSGVSGCGLGLSIAEHIAELHGANISMAAGDNDCGLAVTVDFPKTRTALKASRSLAMEKYGEKK</sequence>
<keyword evidence="11" id="KW-0902">Two-component regulatory system</keyword>
<evidence type="ECO:0000256" key="5">
    <source>
        <dbReference type="ARBA" id="ARBA00022679"/>
    </source>
</evidence>
<evidence type="ECO:0000313" key="14">
    <source>
        <dbReference type="EMBL" id="MBW2941199.1"/>
    </source>
</evidence>
<dbReference type="Pfam" id="PF02518">
    <property type="entry name" value="HATPase_c"/>
    <property type="match status" value="1"/>
</dbReference>
<dbReference type="EMBL" id="JAHWDQ010000002">
    <property type="protein sequence ID" value="MBW2941199.1"/>
    <property type="molecule type" value="Genomic_DNA"/>
</dbReference>
<comment type="subcellular location">
    <subcellularLocation>
        <location evidence="2">Membrane</location>
        <topology evidence="2">Multi-pass membrane protein</topology>
    </subcellularLocation>
</comment>
<dbReference type="CDD" id="cd00075">
    <property type="entry name" value="HATPase"/>
    <property type="match status" value="1"/>
</dbReference>
<protein>
    <recommendedName>
        <fullName evidence="3">histidine kinase</fullName>
        <ecNumber evidence="3">2.7.13.3</ecNumber>
    </recommendedName>
</protein>
<dbReference type="InterPro" id="IPR005467">
    <property type="entry name" value="His_kinase_dom"/>
</dbReference>
<keyword evidence="9" id="KW-0067">ATP-binding</keyword>
<evidence type="ECO:0000256" key="4">
    <source>
        <dbReference type="ARBA" id="ARBA00022553"/>
    </source>
</evidence>
<evidence type="ECO:0000259" key="13">
    <source>
        <dbReference type="PROSITE" id="PS50109"/>
    </source>
</evidence>
<accession>A0ABS6VS98</accession>
<dbReference type="SMART" id="SM00387">
    <property type="entry name" value="HATPase_c"/>
    <property type="match status" value="1"/>
</dbReference>
<dbReference type="PROSITE" id="PS50109">
    <property type="entry name" value="HIS_KIN"/>
    <property type="match status" value="1"/>
</dbReference>
<evidence type="ECO:0000256" key="2">
    <source>
        <dbReference type="ARBA" id="ARBA00004141"/>
    </source>
</evidence>
<keyword evidence="5" id="KW-0808">Transferase</keyword>
<comment type="caution">
    <text evidence="14">The sequence shown here is derived from an EMBL/GenBank/DDBJ whole genome shotgun (WGS) entry which is preliminary data.</text>
</comment>
<dbReference type="InterPro" id="IPR003594">
    <property type="entry name" value="HATPase_dom"/>
</dbReference>
<evidence type="ECO:0000313" key="15">
    <source>
        <dbReference type="Proteomes" id="UP001166291"/>
    </source>
</evidence>
<dbReference type="RefSeq" id="WP_219043445.1">
    <property type="nucleotide sequence ID" value="NZ_JAHWDQ010000002.1"/>
</dbReference>
<dbReference type="GO" id="GO:0016301">
    <property type="term" value="F:kinase activity"/>
    <property type="evidence" value="ECO:0007669"/>
    <property type="project" value="UniProtKB-KW"/>
</dbReference>